<evidence type="ECO:0000313" key="3">
    <source>
        <dbReference type="EMBL" id="NGO38363.1"/>
    </source>
</evidence>
<evidence type="ECO:0000313" key="4">
    <source>
        <dbReference type="Proteomes" id="UP000477311"/>
    </source>
</evidence>
<dbReference type="Proteomes" id="UP000477311">
    <property type="component" value="Unassembled WGS sequence"/>
</dbReference>
<evidence type="ECO:0000256" key="2">
    <source>
        <dbReference type="ARBA" id="ARBA00024446"/>
    </source>
</evidence>
<organism evidence="3 4">
    <name type="scientific">Limisphaera ngatamarikiensis</name>
    <dbReference type="NCBI Taxonomy" id="1324935"/>
    <lineage>
        <taxon>Bacteria</taxon>
        <taxon>Pseudomonadati</taxon>
        <taxon>Verrucomicrobiota</taxon>
        <taxon>Verrucomicrobiia</taxon>
        <taxon>Limisphaerales</taxon>
        <taxon>Limisphaeraceae</taxon>
        <taxon>Limisphaera</taxon>
    </lineage>
</organism>
<reference evidence="3 4" key="1">
    <citation type="submission" date="2020-02" db="EMBL/GenBank/DDBJ databases">
        <title>Draft genome sequence of Limisphaera ngatamarikiensis NGM72.4T, a thermophilic Verrucomicrobia grouped in subdivision 3.</title>
        <authorList>
            <person name="Carere C.R."/>
            <person name="Steen J."/>
            <person name="Hugenholtz P."/>
            <person name="Stott M.B."/>
        </authorList>
    </citation>
    <scope>NUCLEOTIDE SEQUENCE [LARGE SCALE GENOMIC DNA]</scope>
    <source>
        <strain evidence="3 4">NGM72.4</strain>
    </source>
</reference>
<dbReference type="EMBL" id="JAAKYA010000014">
    <property type="protein sequence ID" value="NGO38363.1"/>
    <property type="molecule type" value="Genomic_DNA"/>
</dbReference>
<dbReference type="Gene3D" id="2.40.50.220">
    <property type="entry name" value="EutN/Ccml"/>
    <property type="match status" value="1"/>
</dbReference>
<proteinExistence type="predicted"/>
<name>A0A6M1RL38_9BACT</name>
<dbReference type="InterPro" id="IPR004992">
    <property type="entry name" value="EutN_CcmL"/>
</dbReference>
<evidence type="ECO:0000256" key="1">
    <source>
        <dbReference type="ARBA" id="ARBA00024322"/>
    </source>
</evidence>
<dbReference type="GO" id="GO:0031469">
    <property type="term" value="C:bacterial microcompartment"/>
    <property type="evidence" value="ECO:0007669"/>
    <property type="project" value="UniProtKB-SubCell"/>
</dbReference>
<dbReference type="SUPFAM" id="SSF159133">
    <property type="entry name" value="EutN/CcmL-like"/>
    <property type="match status" value="1"/>
</dbReference>
<protein>
    <submittedName>
        <fullName evidence="3">EutN/CcmL family microcompartment protein</fullName>
    </submittedName>
</protein>
<accession>A0A6M1RL38</accession>
<keyword evidence="4" id="KW-1185">Reference proteome</keyword>
<comment type="subcellular location">
    <subcellularLocation>
        <location evidence="1">Bacterial microcompartment</location>
    </subcellularLocation>
</comment>
<dbReference type="Pfam" id="PF03319">
    <property type="entry name" value="EutN_CcmL"/>
    <property type="match status" value="1"/>
</dbReference>
<dbReference type="PROSITE" id="PS51932">
    <property type="entry name" value="BMV"/>
    <property type="match status" value="1"/>
</dbReference>
<keyword evidence="2" id="KW-1283">Bacterial microcompartment</keyword>
<dbReference type="RefSeq" id="WP_165105783.1">
    <property type="nucleotide sequence ID" value="NZ_JAAKYA010000014.1"/>
</dbReference>
<dbReference type="InterPro" id="IPR036677">
    <property type="entry name" value="EutN_CcmL_sf"/>
</dbReference>
<sequence>MKLGWVIGRVTLSRAVPSLEGGRFLLVSPLGREQYTAGLEGPVRMGPDPSPVIYDNLGGMIGQVVGYVEGREAAQPFDQPTPVDAINVALADELFYRPWPG</sequence>
<gene>
    <name evidence="3" type="ORF">G4L39_02990</name>
</gene>
<comment type="caution">
    <text evidence="3">The sequence shown here is derived from an EMBL/GenBank/DDBJ whole genome shotgun (WGS) entry which is preliminary data.</text>
</comment>
<dbReference type="AlphaFoldDB" id="A0A6M1RL38"/>